<evidence type="ECO:0000313" key="1">
    <source>
        <dbReference type="EMBL" id="DAE26068.1"/>
    </source>
</evidence>
<proteinExistence type="predicted"/>
<reference evidence="1" key="1">
    <citation type="journal article" date="2021" name="Proc. Natl. Acad. Sci. U.S.A.">
        <title>A Catalog of Tens of Thousands of Viruses from Human Metagenomes Reveals Hidden Associations with Chronic Diseases.</title>
        <authorList>
            <person name="Tisza M.J."/>
            <person name="Buck C.B."/>
        </authorList>
    </citation>
    <scope>NUCLEOTIDE SEQUENCE</scope>
    <source>
        <strain evidence="1">CtEkS11</strain>
    </source>
</reference>
<sequence length="41" mass="4713">MNSKCQDVILIYSLFGCPLKGSFICSLHCRHLFIYAFRACL</sequence>
<accession>A0A8S5R511</accession>
<organism evidence="1">
    <name type="scientific">Siphoviridae sp. ctEkS11</name>
    <dbReference type="NCBI Taxonomy" id="2827272"/>
    <lineage>
        <taxon>Viruses</taxon>
        <taxon>Duplodnaviria</taxon>
        <taxon>Heunggongvirae</taxon>
        <taxon>Uroviricota</taxon>
        <taxon>Caudoviricetes</taxon>
    </lineage>
</organism>
<name>A0A8S5R511_9CAUD</name>
<protein>
    <submittedName>
        <fullName evidence="1">Uncharacterized protein</fullName>
    </submittedName>
</protein>
<dbReference type="EMBL" id="BK015807">
    <property type="protein sequence ID" value="DAE26068.1"/>
    <property type="molecule type" value="Genomic_DNA"/>
</dbReference>